<dbReference type="EMBL" id="LR590481">
    <property type="protein sequence ID" value="VTQ87803.1"/>
    <property type="molecule type" value="Genomic_DNA"/>
</dbReference>
<organism evidence="1 2">
    <name type="scientific">Hathewaya histolytica</name>
    <name type="common">Clostridium histolyticum</name>
    <dbReference type="NCBI Taxonomy" id="1498"/>
    <lineage>
        <taxon>Bacteria</taxon>
        <taxon>Bacillati</taxon>
        <taxon>Bacillota</taxon>
        <taxon>Clostridia</taxon>
        <taxon>Eubacteriales</taxon>
        <taxon>Clostridiaceae</taxon>
        <taxon>Hathewaya</taxon>
    </lineage>
</organism>
<evidence type="ECO:0000313" key="1">
    <source>
        <dbReference type="EMBL" id="VTQ87803.1"/>
    </source>
</evidence>
<dbReference type="RefSeq" id="WP_138209828.1">
    <property type="nucleotide sequence ID" value="NZ_CBCRUQ010000004.1"/>
</dbReference>
<sequence>MKFLLLLIIGISLIIYGMLSIKREEDKFSRVLKDKENNMSNSGMELGELRKDIGETFTEIQRDILKLQEELNILKQSTAFLEKPHTHNIDENIIKGNKKEADNNFNMYSKESNKKDEIKKLLQDNESIDYICDKYKMGRGEVLLIRDLYTK</sequence>
<evidence type="ECO:0000313" key="2">
    <source>
        <dbReference type="Proteomes" id="UP000308489"/>
    </source>
</evidence>
<dbReference type="KEGG" id="hhw:NCTC503_01137"/>
<dbReference type="Proteomes" id="UP000308489">
    <property type="component" value="Chromosome 1"/>
</dbReference>
<reference evidence="1 2" key="1">
    <citation type="submission" date="2019-05" db="EMBL/GenBank/DDBJ databases">
        <authorList>
            <consortium name="Pathogen Informatics"/>
        </authorList>
    </citation>
    <scope>NUCLEOTIDE SEQUENCE [LARGE SCALE GENOMIC DNA]</scope>
    <source>
        <strain evidence="1 2">NCTC503</strain>
    </source>
</reference>
<accession>A0A4U9RC36</accession>
<gene>
    <name evidence="1" type="ORF">NCTC503_01137</name>
</gene>
<keyword evidence="2" id="KW-1185">Reference proteome</keyword>
<dbReference type="OrthoDB" id="1957165at2"/>
<name>A0A4U9RC36_HATHI</name>
<protein>
    <submittedName>
        <fullName evidence="1">Uncharacterized protein</fullName>
    </submittedName>
</protein>
<dbReference type="AlphaFoldDB" id="A0A4U9RC36"/>
<proteinExistence type="predicted"/>